<dbReference type="EMBL" id="CP098755">
    <property type="protein sequence ID" value="USG67776.1"/>
    <property type="molecule type" value="Genomic_DNA"/>
</dbReference>
<evidence type="ECO:0000313" key="1">
    <source>
        <dbReference type="EMBL" id="USG67776.1"/>
    </source>
</evidence>
<dbReference type="RefSeq" id="WP_251874870.1">
    <property type="nucleotide sequence ID" value="NZ_CP098755.1"/>
</dbReference>
<evidence type="ECO:0000313" key="2">
    <source>
        <dbReference type="Proteomes" id="UP001056500"/>
    </source>
</evidence>
<sequence>MKYSINLFGYHTECQLSVEHGKLIVDISGEEQKALEAYLTRVLPRYGKDPTGSTLSEMINQAIEAEKQVSGHMSEPKIKLPYEFMPEIKEKLIEAANLQDMSATQLLIKLIEKKYQSVVIDQEG</sequence>
<reference evidence="1" key="1">
    <citation type="submission" date="2022-06" db="EMBL/GenBank/DDBJ databases">
        <title>Genome sequencing of Brevibacillus sp. BB3-R1.</title>
        <authorList>
            <person name="Heo J."/>
            <person name="Lee D."/>
            <person name="Won M."/>
            <person name="Han B.-H."/>
            <person name="Hong S.-B."/>
            <person name="Kwon S.-W."/>
        </authorList>
    </citation>
    <scope>NUCLEOTIDE SEQUENCE</scope>
    <source>
        <strain evidence="1">BB3-R1</strain>
    </source>
</reference>
<proteinExistence type="predicted"/>
<accession>A0ABY4WKV0</accession>
<dbReference type="Proteomes" id="UP001056500">
    <property type="component" value="Chromosome"/>
</dbReference>
<gene>
    <name evidence="1" type="ORF">NDK47_11075</name>
</gene>
<organism evidence="1 2">
    <name type="scientific">Brevibacillus ruminantium</name>
    <dbReference type="NCBI Taxonomy" id="2950604"/>
    <lineage>
        <taxon>Bacteria</taxon>
        <taxon>Bacillati</taxon>
        <taxon>Bacillota</taxon>
        <taxon>Bacilli</taxon>
        <taxon>Bacillales</taxon>
        <taxon>Paenibacillaceae</taxon>
        <taxon>Brevibacillus</taxon>
    </lineage>
</organism>
<protein>
    <submittedName>
        <fullName evidence="1">Uncharacterized protein</fullName>
    </submittedName>
</protein>
<name>A0ABY4WKV0_9BACL</name>
<keyword evidence="2" id="KW-1185">Reference proteome</keyword>